<name>A0A0R1WPR2_9LACO</name>
<sequence length="90" mass="10003">MKIKTSLISVLLIGGAGYYLSNKKSIDSQLIDLKKELNLNLDNLKDVLLASKKLQASARNSSEILNDNQDSIVEFINLLNDFSDLFSKNS</sequence>
<organism evidence="1 2">
    <name type="scientific">Ligilactobacillus hayakitensis DSM 18933 = JCM 14209</name>
    <dbReference type="NCBI Taxonomy" id="1423755"/>
    <lineage>
        <taxon>Bacteria</taxon>
        <taxon>Bacillati</taxon>
        <taxon>Bacillota</taxon>
        <taxon>Bacilli</taxon>
        <taxon>Lactobacillales</taxon>
        <taxon>Lactobacillaceae</taxon>
        <taxon>Ligilactobacillus</taxon>
    </lineage>
</organism>
<reference evidence="1 2" key="1">
    <citation type="journal article" date="2015" name="Genome Announc.">
        <title>Expanding the biotechnology potential of lactobacilli through comparative genomics of 213 strains and associated genera.</title>
        <authorList>
            <person name="Sun Z."/>
            <person name="Harris H.M."/>
            <person name="McCann A."/>
            <person name="Guo C."/>
            <person name="Argimon S."/>
            <person name="Zhang W."/>
            <person name="Yang X."/>
            <person name="Jeffery I.B."/>
            <person name="Cooney J.C."/>
            <person name="Kagawa T.F."/>
            <person name="Liu W."/>
            <person name="Song Y."/>
            <person name="Salvetti E."/>
            <person name="Wrobel A."/>
            <person name="Rasinkangas P."/>
            <person name="Parkhill J."/>
            <person name="Rea M.C."/>
            <person name="O'Sullivan O."/>
            <person name="Ritari J."/>
            <person name="Douillard F.P."/>
            <person name="Paul Ross R."/>
            <person name="Yang R."/>
            <person name="Briner A.E."/>
            <person name="Felis G.E."/>
            <person name="de Vos W.M."/>
            <person name="Barrangou R."/>
            <person name="Klaenhammer T.R."/>
            <person name="Caufield P.W."/>
            <person name="Cui Y."/>
            <person name="Zhang H."/>
            <person name="O'Toole P.W."/>
        </authorList>
    </citation>
    <scope>NUCLEOTIDE SEQUENCE [LARGE SCALE GENOMIC DNA]</scope>
    <source>
        <strain evidence="1 2">DSM 18933</strain>
    </source>
</reference>
<dbReference type="EMBL" id="AZGD01000050">
    <property type="protein sequence ID" value="KRM19421.1"/>
    <property type="molecule type" value="Genomic_DNA"/>
</dbReference>
<dbReference type="STRING" id="1423755.FC40_GL000107"/>
<protein>
    <submittedName>
        <fullName evidence="1">Uncharacterized protein</fullName>
    </submittedName>
</protein>
<accession>A0A0R1WPR2</accession>
<comment type="caution">
    <text evidence="1">The sequence shown here is derived from an EMBL/GenBank/DDBJ whole genome shotgun (WGS) entry which is preliminary data.</text>
</comment>
<gene>
    <name evidence="1" type="ORF">FC40_GL000107</name>
</gene>
<dbReference type="PATRIC" id="fig|1423755.3.peg.118"/>
<proteinExistence type="predicted"/>
<evidence type="ECO:0000313" key="2">
    <source>
        <dbReference type="Proteomes" id="UP000051054"/>
    </source>
</evidence>
<evidence type="ECO:0000313" key="1">
    <source>
        <dbReference type="EMBL" id="KRM19421.1"/>
    </source>
</evidence>
<dbReference type="AlphaFoldDB" id="A0A0R1WPR2"/>
<dbReference type="RefSeq" id="WP_025022342.1">
    <property type="nucleotide sequence ID" value="NZ_AZGD01000050.1"/>
</dbReference>
<keyword evidence="2" id="KW-1185">Reference proteome</keyword>
<dbReference type="Proteomes" id="UP000051054">
    <property type="component" value="Unassembled WGS sequence"/>
</dbReference>